<dbReference type="STRING" id="1121950.SAMN02745243_02161"/>
<accession>A0A1M6PME0</accession>
<dbReference type="EMBL" id="FQZY01000029">
    <property type="protein sequence ID" value="SHK09105.1"/>
    <property type="molecule type" value="Genomic_DNA"/>
</dbReference>
<protein>
    <submittedName>
        <fullName evidence="1">Uncharacterized protein</fullName>
    </submittedName>
</protein>
<name>A0A1M6PME0_9FIRM</name>
<organism evidence="1 2">
    <name type="scientific">Hespellia stercorisuis DSM 15480</name>
    <dbReference type="NCBI Taxonomy" id="1121950"/>
    <lineage>
        <taxon>Bacteria</taxon>
        <taxon>Bacillati</taxon>
        <taxon>Bacillota</taxon>
        <taxon>Clostridia</taxon>
        <taxon>Lachnospirales</taxon>
        <taxon>Lachnospiraceae</taxon>
        <taxon>Hespellia</taxon>
    </lineage>
</organism>
<proteinExistence type="predicted"/>
<dbReference type="Proteomes" id="UP000184301">
    <property type="component" value="Unassembled WGS sequence"/>
</dbReference>
<sequence>MRKKSIYYECNKEKKQDGERQGAMKRYRLYAEKLSGKSK</sequence>
<gene>
    <name evidence="1" type="ORF">SAMN02745243_02161</name>
</gene>
<evidence type="ECO:0000313" key="1">
    <source>
        <dbReference type="EMBL" id="SHK09105.1"/>
    </source>
</evidence>
<keyword evidence="2" id="KW-1185">Reference proteome</keyword>
<dbReference type="AlphaFoldDB" id="A0A1M6PME0"/>
<evidence type="ECO:0000313" key="2">
    <source>
        <dbReference type="Proteomes" id="UP000184301"/>
    </source>
</evidence>
<reference evidence="1 2" key="1">
    <citation type="submission" date="2016-11" db="EMBL/GenBank/DDBJ databases">
        <authorList>
            <person name="Jaros S."/>
            <person name="Januszkiewicz K."/>
            <person name="Wedrychowicz H."/>
        </authorList>
    </citation>
    <scope>NUCLEOTIDE SEQUENCE [LARGE SCALE GENOMIC DNA]</scope>
    <source>
        <strain evidence="1 2">DSM 15480</strain>
    </source>
</reference>